<feature type="region of interest" description="Disordered" evidence="1">
    <location>
        <begin position="270"/>
        <end position="294"/>
    </location>
</feature>
<organism evidence="2 3">
    <name type="scientific">Geotrichum candidum</name>
    <name type="common">Oospora lactis</name>
    <name type="synonym">Dipodascus geotrichum</name>
    <dbReference type="NCBI Taxonomy" id="1173061"/>
    <lineage>
        <taxon>Eukaryota</taxon>
        <taxon>Fungi</taxon>
        <taxon>Dikarya</taxon>
        <taxon>Ascomycota</taxon>
        <taxon>Saccharomycotina</taxon>
        <taxon>Dipodascomycetes</taxon>
        <taxon>Dipodascales</taxon>
        <taxon>Dipodascaceae</taxon>
        <taxon>Geotrichum</taxon>
    </lineage>
</organism>
<feature type="region of interest" description="Disordered" evidence="1">
    <location>
        <begin position="642"/>
        <end position="662"/>
    </location>
</feature>
<feature type="compositionally biased region" description="Basic and acidic residues" evidence="1">
    <location>
        <begin position="642"/>
        <end position="651"/>
    </location>
</feature>
<dbReference type="EMBL" id="CCBN010000013">
    <property type="protein sequence ID" value="CDO55927.1"/>
    <property type="molecule type" value="Genomic_DNA"/>
</dbReference>
<feature type="compositionally biased region" description="Basic and acidic residues" evidence="1">
    <location>
        <begin position="270"/>
        <end position="281"/>
    </location>
</feature>
<evidence type="ECO:0000256" key="1">
    <source>
        <dbReference type="SAM" id="MobiDB-lite"/>
    </source>
</evidence>
<name>A0A0J9XG93_GEOCN</name>
<reference evidence="2" key="1">
    <citation type="submission" date="2014-03" db="EMBL/GenBank/DDBJ databases">
        <authorList>
            <person name="Casaregola S."/>
        </authorList>
    </citation>
    <scope>NUCLEOTIDE SEQUENCE [LARGE SCALE GENOMIC DNA]</scope>
    <source>
        <strain evidence="2">CLIB 918</strain>
    </source>
</reference>
<dbReference type="AlphaFoldDB" id="A0A0J9XG93"/>
<proteinExistence type="predicted"/>
<dbReference type="Proteomes" id="UP000242525">
    <property type="component" value="Unassembled WGS sequence"/>
</dbReference>
<evidence type="ECO:0000313" key="3">
    <source>
        <dbReference type="Proteomes" id="UP000242525"/>
    </source>
</evidence>
<sequence>MAIDEFTSSISHTIQNGSCIYPESLQPAFVSSEYGHPALCTTNQSQMQSPHSSFPHHIYANASRKESLTPFLMSPQSVSPQPYNDFSADYQAHSILLSPSETVVSDSCLSYCDHTGSILMPGYPQSTPQTPDFSSPASKSTSRISRRNFLMKSPDTLQSYSDTCNSFQSSKAAHTNQIQLSTMQPTPLDLSDLNQSASQFSSNLLQHEEIADNATTTQKLLPHPSHIPIVSAAQKDSAITIPKETKLKMELPLPETSINTKDVLNGNKNKLDGGMKQDEFWSRSPKSTAESKSDMTVRKKILSGNLVMSITNGGRAVLTGNDLYKNDNIDDSNNEDGVPTRPKSAPGIIRSDDAINALRQVIARRASMTSSNTHKGKTPKRLSRNRQLERPIPRKASTLSSISNISTIKPSESALALTNQQIIPTRPKDFRRASYSLFGNYDKSRSTGRRNSPSISKPSKAAKKSPSMRARAQSGSHSDETESKASLGENRAAGVQTPGIYEPPLGLSQAAYAVGISSEKSLEPCLPGYGSPLPTPAVGQLEYSLYQPYQEHQQQMQLPDSTMGFGHSVPYQANQAYQSQLHTDPSIPSSEQYTFPYLAQHPAQSVYNGHESYPAEYSYTLGNYYHTYPVDHFYQQQPLHGEQDHLSEQRHSQHQCPNNGIGHANNTHMIYLSYQ</sequence>
<feature type="compositionally biased region" description="Low complexity" evidence="1">
    <location>
        <begin position="452"/>
        <end position="467"/>
    </location>
</feature>
<evidence type="ECO:0000313" key="2">
    <source>
        <dbReference type="EMBL" id="CDO55927.1"/>
    </source>
</evidence>
<feature type="region of interest" description="Disordered" evidence="1">
    <location>
        <begin position="328"/>
        <end position="348"/>
    </location>
</feature>
<comment type="caution">
    <text evidence="2">The sequence shown here is derived from an EMBL/GenBank/DDBJ whole genome shotgun (WGS) entry which is preliminary data.</text>
</comment>
<gene>
    <name evidence="2" type="ORF">BN980_GECA13s00323g</name>
</gene>
<feature type="region of interest" description="Disordered" evidence="1">
    <location>
        <begin position="440"/>
        <end position="500"/>
    </location>
</feature>
<keyword evidence="3" id="KW-1185">Reference proteome</keyword>
<protein>
    <submittedName>
        <fullName evidence="2">Uncharacterized protein</fullName>
    </submittedName>
</protein>
<feature type="compositionally biased region" description="Basic residues" evidence="1">
    <location>
        <begin position="374"/>
        <end position="384"/>
    </location>
</feature>
<feature type="region of interest" description="Disordered" evidence="1">
    <location>
        <begin position="364"/>
        <end position="404"/>
    </location>
</feature>
<accession>A0A0J9XG93</accession>